<sequence length="101" mass="10924">QIFSPNYPFSIPGDQTCEYVIGTLEGTRARIKFPSYECQAGTTLSLFDGFNGEEPFITFTTTPPAPDLQFTATSNVLKIVFSASRTSAPVGTGWEADFTGV</sequence>
<comment type="caution">
    <text evidence="2">Lacks conserved residue(s) required for the propagation of feature annotation.</text>
</comment>
<dbReference type="Gene3D" id="2.60.120.290">
    <property type="entry name" value="Spermadhesin, CUB domain"/>
    <property type="match status" value="1"/>
</dbReference>
<name>A0AAV5T6C7_9BILA</name>
<proteinExistence type="predicted"/>
<evidence type="ECO:0000256" key="2">
    <source>
        <dbReference type="PROSITE-ProRule" id="PRU00059"/>
    </source>
</evidence>
<accession>A0AAV5T6C7</accession>
<protein>
    <recommendedName>
        <fullName evidence="3">CUB domain-containing protein</fullName>
    </recommendedName>
</protein>
<evidence type="ECO:0000259" key="3">
    <source>
        <dbReference type="PROSITE" id="PS01180"/>
    </source>
</evidence>
<dbReference type="SUPFAM" id="SSF49854">
    <property type="entry name" value="Spermadhesin, CUB domain"/>
    <property type="match status" value="1"/>
</dbReference>
<keyword evidence="5" id="KW-1185">Reference proteome</keyword>
<dbReference type="InterPro" id="IPR000859">
    <property type="entry name" value="CUB_dom"/>
</dbReference>
<organism evidence="4 5">
    <name type="scientific">Pristionchus entomophagus</name>
    <dbReference type="NCBI Taxonomy" id="358040"/>
    <lineage>
        <taxon>Eukaryota</taxon>
        <taxon>Metazoa</taxon>
        <taxon>Ecdysozoa</taxon>
        <taxon>Nematoda</taxon>
        <taxon>Chromadorea</taxon>
        <taxon>Rhabditida</taxon>
        <taxon>Rhabditina</taxon>
        <taxon>Diplogasteromorpha</taxon>
        <taxon>Diplogasteroidea</taxon>
        <taxon>Neodiplogasteridae</taxon>
        <taxon>Pristionchus</taxon>
    </lineage>
</organism>
<keyword evidence="1" id="KW-1015">Disulfide bond</keyword>
<dbReference type="Proteomes" id="UP001432027">
    <property type="component" value="Unassembled WGS sequence"/>
</dbReference>
<dbReference type="InterPro" id="IPR035914">
    <property type="entry name" value="Sperma_CUB_dom_sf"/>
</dbReference>
<reference evidence="4" key="1">
    <citation type="submission" date="2023-10" db="EMBL/GenBank/DDBJ databases">
        <title>Genome assembly of Pristionchus species.</title>
        <authorList>
            <person name="Yoshida K."/>
            <person name="Sommer R.J."/>
        </authorList>
    </citation>
    <scope>NUCLEOTIDE SEQUENCE</scope>
    <source>
        <strain evidence="4">RS0144</strain>
    </source>
</reference>
<evidence type="ECO:0000313" key="5">
    <source>
        <dbReference type="Proteomes" id="UP001432027"/>
    </source>
</evidence>
<evidence type="ECO:0000256" key="1">
    <source>
        <dbReference type="ARBA" id="ARBA00023157"/>
    </source>
</evidence>
<gene>
    <name evidence="4" type="ORF">PENTCL1PPCAC_13282</name>
</gene>
<feature type="non-terminal residue" evidence="4">
    <location>
        <position position="1"/>
    </location>
</feature>
<evidence type="ECO:0000313" key="4">
    <source>
        <dbReference type="EMBL" id="GMS91107.1"/>
    </source>
</evidence>
<feature type="domain" description="CUB" evidence="3">
    <location>
        <begin position="1"/>
        <end position="101"/>
    </location>
</feature>
<dbReference type="AlphaFoldDB" id="A0AAV5T6C7"/>
<dbReference type="EMBL" id="BTSX01000003">
    <property type="protein sequence ID" value="GMS91107.1"/>
    <property type="molecule type" value="Genomic_DNA"/>
</dbReference>
<comment type="caution">
    <text evidence="4">The sequence shown here is derived from an EMBL/GenBank/DDBJ whole genome shotgun (WGS) entry which is preliminary data.</text>
</comment>
<dbReference type="PROSITE" id="PS01180">
    <property type="entry name" value="CUB"/>
    <property type="match status" value="1"/>
</dbReference>
<dbReference type="Pfam" id="PF00431">
    <property type="entry name" value="CUB"/>
    <property type="match status" value="1"/>
</dbReference>